<accession>A0A4C1VZP9</accession>
<proteinExistence type="predicted"/>
<organism evidence="1 2">
    <name type="scientific">Eumeta variegata</name>
    <name type="common">Bagworm moth</name>
    <name type="synonym">Eumeta japonica</name>
    <dbReference type="NCBI Taxonomy" id="151549"/>
    <lineage>
        <taxon>Eukaryota</taxon>
        <taxon>Metazoa</taxon>
        <taxon>Ecdysozoa</taxon>
        <taxon>Arthropoda</taxon>
        <taxon>Hexapoda</taxon>
        <taxon>Insecta</taxon>
        <taxon>Pterygota</taxon>
        <taxon>Neoptera</taxon>
        <taxon>Endopterygota</taxon>
        <taxon>Lepidoptera</taxon>
        <taxon>Glossata</taxon>
        <taxon>Ditrysia</taxon>
        <taxon>Tineoidea</taxon>
        <taxon>Psychidae</taxon>
        <taxon>Oiketicinae</taxon>
        <taxon>Eumeta</taxon>
    </lineage>
</organism>
<name>A0A4C1VZP9_EUMVA</name>
<reference evidence="1 2" key="1">
    <citation type="journal article" date="2019" name="Commun. Biol.">
        <title>The bagworm genome reveals a unique fibroin gene that provides high tensile strength.</title>
        <authorList>
            <person name="Kono N."/>
            <person name="Nakamura H."/>
            <person name="Ohtoshi R."/>
            <person name="Tomita M."/>
            <person name="Numata K."/>
            <person name="Arakawa K."/>
        </authorList>
    </citation>
    <scope>NUCLEOTIDE SEQUENCE [LARGE SCALE GENOMIC DNA]</scope>
</reference>
<evidence type="ECO:0000313" key="2">
    <source>
        <dbReference type="Proteomes" id="UP000299102"/>
    </source>
</evidence>
<comment type="caution">
    <text evidence="1">The sequence shown here is derived from an EMBL/GenBank/DDBJ whole genome shotgun (WGS) entry which is preliminary data.</text>
</comment>
<dbReference type="Proteomes" id="UP000299102">
    <property type="component" value="Unassembled WGS sequence"/>
</dbReference>
<protein>
    <submittedName>
        <fullName evidence="1">Uncharacterized protein</fullName>
    </submittedName>
</protein>
<keyword evidence="2" id="KW-1185">Reference proteome</keyword>
<dbReference type="AlphaFoldDB" id="A0A4C1VZP9"/>
<evidence type="ECO:0000313" key="1">
    <source>
        <dbReference type="EMBL" id="GBP44311.1"/>
    </source>
</evidence>
<sequence length="78" mass="8596">MRAAVRIIGLGIVTNKIRVPYSKDAGCVLGPCSAEKFSDLQERRQSGYQRRLFKATSATRRYPPGWVFHAVLGVTGVS</sequence>
<dbReference type="EMBL" id="BGZK01000450">
    <property type="protein sequence ID" value="GBP44311.1"/>
    <property type="molecule type" value="Genomic_DNA"/>
</dbReference>
<gene>
    <name evidence="1" type="ORF">EVAR_27268_1</name>
</gene>